<evidence type="ECO:0000256" key="8">
    <source>
        <dbReference type="SAM" id="Phobius"/>
    </source>
</evidence>
<comment type="similarity">
    <text evidence="2">Belongs to the glycosyltransferase 92 family.</text>
</comment>
<evidence type="ECO:0000256" key="1">
    <source>
        <dbReference type="ARBA" id="ARBA00004167"/>
    </source>
</evidence>
<sequence>MVWNIFSTRIQHSLVSRRQSRLLRTKVFLVFVALVLLIWLYRKRASSRSLVTTGQLTLRGVGAGRQASFARLLGDRGTLLVGGVTPIHERMKSAPACRVSVVSARSGSQHTCRFVHETWESDHHDKPLTSFVWFFVVSPAVPEHATDVRVQFIQGERVEVLPVTLPALPEPQRFLSVCVPVLQNNADPDRVAEWLVRMRQRHGVTFVRMYLEANWRPSLVARLLEHARKQRLPRLELLAMPNALPMHYFGQYLAIYDCWLREATVSSWTLFMDLDEEVRVLQPRPMALRVWLQHNQRHIEATTIAGFTLGSWLYLKKGIGLEPEMAQLRPVCLPPRRGWEPLNQVDAGGTLSSKPLQERCLGPPGRRKLLLQTDKMLQIQIHKAYALSGYRIVDLNTSEAHIMHYRGYVRAQSARSPLSLRSSDQ</sequence>
<feature type="transmembrane region" description="Helical" evidence="8">
    <location>
        <begin position="21"/>
        <end position="41"/>
    </location>
</feature>
<name>A0A7J7IK48_9RHOD</name>
<keyword evidence="5 8" id="KW-0812">Transmembrane</keyword>
<dbReference type="Proteomes" id="UP000530660">
    <property type="component" value="Unassembled WGS sequence"/>
</dbReference>
<dbReference type="EMBL" id="VWRR01000007">
    <property type="protein sequence ID" value="KAF6003398.1"/>
    <property type="molecule type" value="Genomic_DNA"/>
</dbReference>
<keyword evidence="7 8" id="KW-0472">Membrane</keyword>
<evidence type="ECO:0000256" key="4">
    <source>
        <dbReference type="ARBA" id="ARBA00022679"/>
    </source>
</evidence>
<keyword evidence="6 8" id="KW-1133">Transmembrane helix</keyword>
<comment type="caution">
    <text evidence="9">The sequence shown here is derived from an EMBL/GenBank/DDBJ whole genome shotgun (WGS) entry which is preliminary data.</text>
</comment>
<comment type="subcellular location">
    <subcellularLocation>
        <location evidence="1">Membrane</location>
        <topology evidence="1">Single-pass membrane protein</topology>
    </subcellularLocation>
</comment>
<evidence type="ECO:0000256" key="6">
    <source>
        <dbReference type="ARBA" id="ARBA00022989"/>
    </source>
</evidence>
<proteinExistence type="inferred from homology"/>
<evidence type="ECO:0000256" key="3">
    <source>
        <dbReference type="ARBA" id="ARBA00022676"/>
    </source>
</evidence>
<dbReference type="AlphaFoldDB" id="A0A7J7IK48"/>
<evidence type="ECO:0000313" key="10">
    <source>
        <dbReference type="Proteomes" id="UP000530660"/>
    </source>
</evidence>
<dbReference type="PANTHER" id="PTHR21461">
    <property type="entry name" value="GLYCOSYLTRANSFERASE FAMILY 92 PROTEIN"/>
    <property type="match status" value="1"/>
</dbReference>
<dbReference type="Pfam" id="PF01697">
    <property type="entry name" value="Glyco_transf_92"/>
    <property type="match status" value="1"/>
</dbReference>
<reference evidence="9 10" key="1">
    <citation type="journal article" date="2020" name="J. Phycol.">
        <title>Comparative genome analysis reveals Cyanidiococcus gen. nov., a new extremophilic red algal genus sister to Cyanidioschyzon (Cyanidioschyzonaceae, Rhodophyta).</title>
        <authorList>
            <person name="Liu S.-L."/>
            <person name="Chiang Y.-R."/>
            <person name="Yoon H.S."/>
            <person name="Fu H.-Y."/>
        </authorList>
    </citation>
    <scope>NUCLEOTIDE SEQUENCE [LARGE SCALE GENOMIC DNA]</scope>
    <source>
        <strain evidence="9 10">THAL066</strain>
    </source>
</reference>
<evidence type="ECO:0000256" key="5">
    <source>
        <dbReference type="ARBA" id="ARBA00022692"/>
    </source>
</evidence>
<evidence type="ECO:0000256" key="7">
    <source>
        <dbReference type="ARBA" id="ARBA00023136"/>
    </source>
</evidence>
<evidence type="ECO:0000313" key="9">
    <source>
        <dbReference type="EMBL" id="KAF6003398.1"/>
    </source>
</evidence>
<protein>
    <recommendedName>
        <fullName evidence="11">Glycosyltransferase family 92 protein</fullName>
    </recommendedName>
</protein>
<dbReference type="GO" id="GO:0016020">
    <property type="term" value="C:membrane"/>
    <property type="evidence" value="ECO:0007669"/>
    <property type="project" value="UniProtKB-SubCell"/>
</dbReference>
<evidence type="ECO:0000256" key="2">
    <source>
        <dbReference type="ARBA" id="ARBA00007647"/>
    </source>
</evidence>
<keyword evidence="4" id="KW-0808">Transferase</keyword>
<dbReference type="GO" id="GO:0016757">
    <property type="term" value="F:glycosyltransferase activity"/>
    <property type="evidence" value="ECO:0007669"/>
    <property type="project" value="UniProtKB-KW"/>
</dbReference>
<dbReference type="PANTHER" id="PTHR21461:SF69">
    <property type="entry name" value="GLYCOSYLTRANSFERASE FAMILY 92 PROTEIN"/>
    <property type="match status" value="1"/>
</dbReference>
<dbReference type="InterPro" id="IPR008166">
    <property type="entry name" value="Glyco_transf_92"/>
</dbReference>
<evidence type="ECO:0008006" key="11">
    <source>
        <dbReference type="Google" id="ProtNLM"/>
    </source>
</evidence>
<dbReference type="GO" id="GO:0005737">
    <property type="term" value="C:cytoplasm"/>
    <property type="evidence" value="ECO:0007669"/>
    <property type="project" value="TreeGrafter"/>
</dbReference>
<gene>
    <name evidence="9" type="ORF">F1559_004383</name>
</gene>
<accession>A0A7J7IK48</accession>
<keyword evidence="3" id="KW-0328">Glycosyltransferase</keyword>
<organism evidence="9 10">
    <name type="scientific">Cyanidiococcus yangmingshanensis</name>
    <dbReference type="NCBI Taxonomy" id="2690220"/>
    <lineage>
        <taxon>Eukaryota</taxon>
        <taxon>Rhodophyta</taxon>
        <taxon>Bangiophyceae</taxon>
        <taxon>Cyanidiales</taxon>
        <taxon>Cyanidiaceae</taxon>
        <taxon>Cyanidiococcus</taxon>
    </lineage>
</organism>
<keyword evidence="10" id="KW-1185">Reference proteome</keyword>